<gene>
    <name evidence="10" type="primary">Piso0_005805</name>
    <name evidence="10" type="ORF">GNLVRS01_PISO0M22738g</name>
</gene>
<dbReference type="STRING" id="559304.G8Y2Z2"/>
<evidence type="ECO:0000313" key="10">
    <source>
        <dbReference type="EMBL" id="CCE86153.1"/>
    </source>
</evidence>
<keyword evidence="2" id="KW-0479">Metal-binding</keyword>
<keyword evidence="4" id="KW-0805">Transcription regulation</keyword>
<dbReference type="eggNOG" id="ENOG502QTSE">
    <property type="taxonomic scope" value="Eukaryota"/>
</dbReference>
<sequence>MSVPSKRGEPEEVTGDSASYKKKPRLLSCQRCRSRKIRCNYEYPCSNCIKNGTDCVKTIDDMRKKRFPATYVNHLEKRLNELAGLITQVKNADSAKAALDLIESIDENKLAETELSDGGDKQEVLNQLDSLHDIEIHDADNSSSVYGPTSVYDSDLISKRLRSQKLEEMPIGALNKDPIILHCIKLFFTWQYPDHNMFIFREAFLIDFFNPTQDSMYCSRVLVLSLCALGSKMSDDDKIYSRSVHFYKEAKSLLLSQLGRPSITSVQSFFLLAFYDICHGSNSSGWMLSGNAIRMGYDLGFQLDPKVWFLKPHNDLSPLDVAIRSRVYWGSYVADHFISLLLGRPSLLKKSDASIAESNDLPNLEWIDDYMYIDPKDKHKTKTEIFQISNPLRSIINLINISDNILNDIFTKTEDDHDSKDNDDLNLKSRMKKLAEYNIQIKRWKRSLPPEIAWDKTTLETTADNPTFMSIRYYYYILLLCLNRPFVNFSKDLAKQEDFLPSEICAEAIDDLLVAIQRFKKVHGLRRASIFIVYCSILSLSVILLTSSSESLTEPKQKMVDFFLDVLQGCSRTWRLADKSYKLIKLKLHNDSNASDSVSQNEGQVNEKERTMSGTRTLPSTAGLGLGERYNGSSKNVHSYPIAFDSVTSTNSEHTSPNPSKHQAHRDPVIYDHGPTPSTKDSGSFFNDNNTLSHSQKPVLNNQTDLEESNFTGNADDLDIQEDSDKNQKSRNGHHDSIIDSLLTDETLEFFGGPPVLMTSDLFNEDWGSLFPDNIFNPKHT</sequence>
<dbReference type="GO" id="GO:0006351">
    <property type="term" value="P:DNA-templated transcription"/>
    <property type="evidence" value="ECO:0007669"/>
    <property type="project" value="InterPro"/>
</dbReference>
<evidence type="ECO:0000256" key="2">
    <source>
        <dbReference type="ARBA" id="ARBA00022723"/>
    </source>
</evidence>
<feature type="domain" description="Zn(2)-C6 fungal-type" evidence="9">
    <location>
        <begin position="28"/>
        <end position="57"/>
    </location>
</feature>
<comment type="subcellular location">
    <subcellularLocation>
        <location evidence="1">Nucleus</location>
    </subcellularLocation>
</comment>
<dbReference type="Pfam" id="PF04082">
    <property type="entry name" value="Fungal_trans"/>
    <property type="match status" value="1"/>
</dbReference>
<dbReference type="OrthoDB" id="2428527at2759"/>
<dbReference type="SUPFAM" id="SSF57701">
    <property type="entry name" value="Zn2/Cys6 DNA-binding domain"/>
    <property type="match status" value="1"/>
</dbReference>
<dbReference type="GO" id="GO:0008270">
    <property type="term" value="F:zinc ion binding"/>
    <property type="evidence" value="ECO:0007669"/>
    <property type="project" value="InterPro"/>
</dbReference>
<dbReference type="InterPro" id="IPR051615">
    <property type="entry name" value="Transcr_Regulatory_Elem"/>
</dbReference>
<proteinExistence type="predicted"/>
<dbReference type="GO" id="GO:0003677">
    <property type="term" value="F:DNA binding"/>
    <property type="evidence" value="ECO:0007669"/>
    <property type="project" value="UniProtKB-KW"/>
</dbReference>
<dbReference type="PROSITE" id="PS50048">
    <property type="entry name" value="ZN2_CY6_FUNGAL_2"/>
    <property type="match status" value="1"/>
</dbReference>
<dbReference type="Proteomes" id="UP000005222">
    <property type="component" value="Chromosome M"/>
</dbReference>
<dbReference type="InterPro" id="IPR001138">
    <property type="entry name" value="Zn2Cys6_DnaBD"/>
</dbReference>
<evidence type="ECO:0000256" key="8">
    <source>
        <dbReference type="SAM" id="MobiDB-lite"/>
    </source>
</evidence>
<feature type="region of interest" description="Disordered" evidence="8">
    <location>
        <begin position="648"/>
        <end position="734"/>
    </location>
</feature>
<feature type="compositionally biased region" description="Polar residues" evidence="8">
    <location>
        <begin position="648"/>
        <end position="661"/>
    </location>
</feature>
<dbReference type="GO" id="GO:0005634">
    <property type="term" value="C:nucleus"/>
    <property type="evidence" value="ECO:0007669"/>
    <property type="project" value="UniProtKB-SubCell"/>
</dbReference>
<dbReference type="SMART" id="SM00906">
    <property type="entry name" value="Fungal_trans"/>
    <property type="match status" value="1"/>
</dbReference>
<dbReference type="HOGENOM" id="CLU_015811_1_0_1"/>
<dbReference type="Pfam" id="PF00172">
    <property type="entry name" value="Zn_clus"/>
    <property type="match status" value="1"/>
</dbReference>
<dbReference type="InterPro" id="IPR036864">
    <property type="entry name" value="Zn2-C6_fun-type_DNA-bd_sf"/>
</dbReference>
<dbReference type="PROSITE" id="PS00463">
    <property type="entry name" value="ZN2_CY6_FUNGAL_1"/>
    <property type="match status" value="1"/>
</dbReference>
<evidence type="ECO:0000256" key="3">
    <source>
        <dbReference type="ARBA" id="ARBA00022833"/>
    </source>
</evidence>
<evidence type="ECO:0000256" key="1">
    <source>
        <dbReference type="ARBA" id="ARBA00004123"/>
    </source>
</evidence>
<dbReference type="FunCoup" id="G8Y2Z2">
    <property type="interactions" value="409"/>
</dbReference>
<evidence type="ECO:0000259" key="9">
    <source>
        <dbReference type="PROSITE" id="PS50048"/>
    </source>
</evidence>
<dbReference type="PANTHER" id="PTHR31313:SF81">
    <property type="entry name" value="TY1 ENHANCER ACTIVATOR"/>
    <property type="match status" value="1"/>
</dbReference>
<dbReference type="PANTHER" id="PTHR31313">
    <property type="entry name" value="TY1 ENHANCER ACTIVATOR"/>
    <property type="match status" value="1"/>
</dbReference>
<dbReference type="InterPro" id="IPR007219">
    <property type="entry name" value="XnlR_reg_dom"/>
</dbReference>
<dbReference type="CDD" id="cd00067">
    <property type="entry name" value="GAL4"/>
    <property type="match status" value="1"/>
</dbReference>
<feature type="compositionally biased region" description="Basic and acidic residues" evidence="8">
    <location>
        <begin position="723"/>
        <end position="734"/>
    </location>
</feature>
<evidence type="ECO:0000313" key="11">
    <source>
        <dbReference type="Proteomes" id="UP000005222"/>
    </source>
</evidence>
<accession>G8Y2Z2</accession>
<feature type="compositionally biased region" description="Polar residues" evidence="8">
    <location>
        <begin position="593"/>
        <end position="604"/>
    </location>
</feature>
<dbReference type="SMART" id="SM00066">
    <property type="entry name" value="GAL4"/>
    <property type="match status" value="1"/>
</dbReference>
<reference evidence="10 11" key="1">
    <citation type="journal article" date="2012" name="G3 (Bethesda)">
        <title>Pichia sorbitophila, an interspecies yeast hybrid reveals early steps of genome resolution following polyploidization.</title>
        <authorList>
            <person name="Leh Louis V."/>
            <person name="Despons L."/>
            <person name="Friedrich A."/>
            <person name="Martin T."/>
            <person name="Durrens P."/>
            <person name="Casaregola S."/>
            <person name="Neuveglise C."/>
            <person name="Fairhead C."/>
            <person name="Marck C."/>
            <person name="Cruz J.A."/>
            <person name="Straub M.L."/>
            <person name="Kugler V."/>
            <person name="Sacerdot C."/>
            <person name="Uzunov Z."/>
            <person name="Thierry A."/>
            <person name="Weiss S."/>
            <person name="Bleykasten C."/>
            <person name="De Montigny J."/>
            <person name="Jacques N."/>
            <person name="Jung P."/>
            <person name="Lemaire M."/>
            <person name="Mallet S."/>
            <person name="Morel G."/>
            <person name="Richard G.F."/>
            <person name="Sarkar A."/>
            <person name="Savel G."/>
            <person name="Schacherer J."/>
            <person name="Seret M.L."/>
            <person name="Talla E."/>
            <person name="Samson G."/>
            <person name="Jubin C."/>
            <person name="Poulain J."/>
            <person name="Vacherie B."/>
            <person name="Barbe V."/>
            <person name="Pelletier E."/>
            <person name="Sherman D.J."/>
            <person name="Westhof E."/>
            <person name="Weissenbach J."/>
            <person name="Baret P.V."/>
            <person name="Wincker P."/>
            <person name="Gaillardin C."/>
            <person name="Dujon B."/>
            <person name="Souciet J.L."/>
        </authorList>
    </citation>
    <scope>NUCLEOTIDE SEQUENCE [LARGE SCALE GENOMIC DNA]</scope>
    <source>
        <strain evidence="11">ATCC MYA-4447 / BCRC 22081 / CBS 7064 / NBRC 10061 / NRRL Y-12695</strain>
    </source>
</reference>
<evidence type="ECO:0000256" key="4">
    <source>
        <dbReference type="ARBA" id="ARBA00023015"/>
    </source>
</evidence>
<organism evidence="10 11">
    <name type="scientific">Pichia sorbitophila (strain ATCC MYA-4447 / BCRC 22081 / CBS 7064 / NBRC 10061 / NRRL Y-12695)</name>
    <name type="common">Hybrid yeast</name>
    <dbReference type="NCBI Taxonomy" id="559304"/>
    <lineage>
        <taxon>Eukaryota</taxon>
        <taxon>Fungi</taxon>
        <taxon>Dikarya</taxon>
        <taxon>Ascomycota</taxon>
        <taxon>Saccharomycotina</taxon>
        <taxon>Pichiomycetes</taxon>
        <taxon>Debaryomycetaceae</taxon>
        <taxon>Millerozyma</taxon>
    </lineage>
</organism>
<protein>
    <submittedName>
        <fullName evidence="10">Piso0_005805 protein</fullName>
    </submittedName>
</protein>
<feature type="region of interest" description="Disordered" evidence="8">
    <location>
        <begin position="593"/>
        <end position="630"/>
    </location>
</feature>
<dbReference type="CDD" id="cd12148">
    <property type="entry name" value="fungal_TF_MHR"/>
    <property type="match status" value="1"/>
</dbReference>
<keyword evidence="7" id="KW-0539">Nucleus</keyword>
<dbReference type="EMBL" id="FO082047">
    <property type="protein sequence ID" value="CCE86153.1"/>
    <property type="molecule type" value="Genomic_DNA"/>
</dbReference>
<evidence type="ECO:0000256" key="6">
    <source>
        <dbReference type="ARBA" id="ARBA00023163"/>
    </source>
</evidence>
<dbReference type="GO" id="GO:0000981">
    <property type="term" value="F:DNA-binding transcription factor activity, RNA polymerase II-specific"/>
    <property type="evidence" value="ECO:0007669"/>
    <property type="project" value="InterPro"/>
</dbReference>
<name>G8Y2Z2_PICSO</name>
<dbReference type="InParanoid" id="G8Y2Z2"/>
<dbReference type="Gene3D" id="4.10.240.10">
    <property type="entry name" value="Zn(2)-C6 fungal-type DNA-binding domain"/>
    <property type="match status" value="1"/>
</dbReference>
<keyword evidence="5" id="KW-0238">DNA-binding</keyword>
<dbReference type="AlphaFoldDB" id="G8Y2Z2"/>
<feature type="compositionally biased region" description="Polar residues" evidence="8">
    <location>
        <begin position="676"/>
        <end position="713"/>
    </location>
</feature>
<keyword evidence="3" id="KW-0862">Zinc</keyword>
<keyword evidence="11" id="KW-1185">Reference proteome</keyword>
<keyword evidence="6" id="KW-0804">Transcription</keyword>
<evidence type="ECO:0000256" key="5">
    <source>
        <dbReference type="ARBA" id="ARBA00023125"/>
    </source>
</evidence>
<dbReference type="OMA" id="YMADHFI"/>
<evidence type="ECO:0000256" key="7">
    <source>
        <dbReference type="ARBA" id="ARBA00023242"/>
    </source>
</evidence>